<feature type="region of interest" description="Disordered" evidence="1">
    <location>
        <begin position="1"/>
        <end position="69"/>
    </location>
</feature>
<accession>A0A875S724</accession>
<evidence type="ECO:0000313" key="3">
    <source>
        <dbReference type="Proteomes" id="UP000662931"/>
    </source>
</evidence>
<evidence type="ECO:0000256" key="1">
    <source>
        <dbReference type="SAM" id="MobiDB-lite"/>
    </source>
</evidence>
<evidence type="ECO:0000313" key="2">
    <source>
        <dbReference type="EMBL" id="QPG75519.1"/>
    </source>
</evidence>
<reference evidence="2" key="1">
    <citation type="submission" date="2020-10" db="EMBL/GenBank/DDBJ databases">
        <authorList>
            <person name="Roach M.J.R."/>
        </authorList>
    </citation>
    <scope>NUCLEOTIDE SEQUENCE</scope>
    <source>
        <strain evidence="2">CBS 1945</strain>
    </source>
</reference>
<sequence length="275" mass="31787">MSSKTSSKETEIFRRVNEEKENTNRKEVNSEGGNKSVYRIKSSLGTLNHRRKTALRTKSSNSILSSRSLLSTARTRPDLFSTYEKASSSETTIKGNYNKVQRVSKSKNTSFEEKENIYVRRLKVVRDSPEMERIIHRNVTQLAEEKGTEQKECDDDDDDDDDDEIEIVPQKPQSNIDENIDGYQEIPEDIMKYVFSHGSGIEKKSLEEFKDPLELDLSNLKEDSNNNDDIGNISELGLEVKLEFPELGEETEEKKLAKIREYYENNREAYKPKRV</sequence>
<name>A0A875S724_EENNA</name>
<feature type="compositionally biased region" description="Low complexity" evidence="1">
    <location>
        <begin position="56"/>
        <end position="69"/>
    </location>
</feature>
<keyword evidence="3" id="KW-1185">Reference proteome</keyword>
<feature type="compositionally biased region" description="Acidic residues" evidence="1">
    <location>
        <begin position="152"/>
        <end position="166"/>
    </location>
</feature>
<protein>
    <submittedName>
        <fullName evidence="2">Uncharacterized protein</fullName>
    </submittedName>
</protein>
<proteinExistence type="predicted"/>
<dbReference type="AlphaFoldDB" id="A0A875S724"/>
<dbReference type="EMBL" id="CP064814">
    <property type="protein sequence ID" value="QPG75519.1"/>
    <property type="molecule type" value="Genomic_DNA"/>
</dbReference>
<feature type="compositionally biased region" description="Basic and acidic residues" evidence="1">
    <location>
        <begin position="1"/>
        <end position="29"/>
    </location>
</feature>
<dbReference type="RefSeq" id="XP_038779084.1">
    <property type="nucleotide sequence ID" value="XM_038923156.1"/>
</dbReference>
<dbReference type="KEGG" id="bnn:FOA43_002874"/>
<feature type="region of interest" description="Disordered" evidence="1">
    <location>
        <begin position="139"/>
        <end position="179"/>
    </location>
</feature>
<gene>
    <name evidence="2" type="ORF">FOA43_002874</name>
</gene>
<dbReference type="OrthoDB" id="3998115at2759"/>
<dbReference type="GeneID" id="62196275"/>
<organism evidence="2 3">
    <name type="scientific">Eeniella nana</name>
    <name type="common">Yeast</name>
    <name type="synonym">Brettanomyces nanus</name>
    <dbReference type="NCBI Taxonomy" id="13502"/>
    <lineage>
        <taxon>Eukaryota</taxon>
        <taxon>Fungi</taxon>
        <taxon>Dikarya</taxon>
        <taxon>Ascomycota</taxon>
        <taxon>Saccharomycotina</taxon>
        <taxon>Pichiomycetes</taxon>
        <taxon>Pichiales</taxon>
        <taxon>Pichiaceae</taxon>
        <taxon>Brettanomyces</taxon>
    </lineage>
</organism>
<dbReference type="Proteomes" id="UP000662931">
    <property type="component" value="Chromosome 3"/>
</dbReference>